<dbReference type="EMBL" id="JGVR01000001">
    <property type="protein sequence ID" value="KEZ21556.1"/>
    <property type="molecule type" value="Genomic_DNA"/>
</dbReference>
<dbReference type="InterPro" id="IPR027417">
    <property type="entry name" value="P-loop_NTPase"/>
</dbReference>
<protein>
    <submittedName>
        <fullName evidence="4">ABC-type molybdate transport system, ATPase component</fullName>
    </submittedName>
</protein>
<dbReference type="Pfam" id="PF00005">
    <property type="entry name" value="ABC_tran"/>
    <property type="match status" value="1"/>
</dbReference>
<dbReference type="InterPro" id="IPR003439">
    <property type="entry name" value="ABC_transporter-like_ATP-bd"/>
</dbReference>
<dbReference type="PROSITE" id="PS00211">
    <property type="entry name" value="ABC_TRANSPORTER_1"/>
    <property type="match status" value="1"/>
</dbReference>
<evidence type="ECO:0000313" key="4">
    <source>
        <dbReference type="EMBL" id="KEZ21556.1"/>
    </source>
</evidence>
<dbReference type="PANTHER" id="PTHR43514">
    <property type="entry name" value="ABC TRANSPORTER I FAMILY MEMBER 10"/>
    <property type="match status" value="1"/>
</dbReference>
<dbReference type="AlphaFoldDB" id="A0A084EUB4"/>
<dbReference type="InterPro" id="IPR050334">
    <property type="entry name" value="Molybdenum_import_ModC"/>
</dbReference>
<accession>A0A084EUB4</accession>
<keyword evidence="1" id="KW-0547">Nucleotide-binding</keyword>
<feature type="domain" description="ABC transporter" evidence="3">
    <location>
        <begin position="1"/>
        <end position="215"/>
    </location>
</feature>
<dbReference type="Gene3D" id="3.40.50.300">
    <property type="entry name" value="P-loop containing nucleotide triphosphate hydrolases"/>
    <property type="match status" value="1"/>
</dbReference>
<keyword evidence="2" id="KW-0067">ATP-binding</keyword>
<dbReference type="SMART" id="SM00382">
    <property type="entry name" value="AAA"/>
    <property type="match status" value="1"/>
</dbReference>
<dbReference type="SUPFAM" id="SSF52540">
    <property type="entry name" value="P-loop containing nucleoside triphosphate hydrolases"/>
    <property type="match status" value="1"/>
</dbReference>
<evidence type="ECO:0000256" key="1">
    <source>
        <dbReference type="ARBA" id="ARBA00022741"/>
    </source>
</evidence>
<comment type="caution">
    <text evidence="4">The sequence shown here is derived from an EMBL/GenBank/DDBJ whole genome shotgun (WGS) entry which is preliminary data.</text>
</comment>
<evidence type="ECO:0000256" key="2">
    <source>
        <dbReference type="ARBA" id="ARBA00022840"/>
    </source>
</evidence>
<dbReference type="GO" id="GO:0016887">
    <property type="term" value="F:ATP hydrolysis activity"/>
    <property type="evidence" value="ECO:0007669"/>
    <property type="project" value="InterPro"/>
</dbReference>
<dbReference type="PATRIC" id="fig|13690.10.peg.240"/>
<name>A0A084EUB4_SPHYA</name>
<dbReference type="PANTHER" id="PTHR43514:SF4">
    <property type="entry name" value="ABC TRANSPORTER I FAMILY MEMBER 10"/>
    <property type="match status" value="1"/>
</dbReference>
<sequence length="215" mass="23034">MSFDIHVRRRLGANHLAIDIASSSAIVGLFGPSGAGKSSLLNMVAGLLRPDEGRVAIAGGTLFDSAVGVDLPIAQRHCGYIFQDLRLFPHMSVRRNLIYGRRHSGRSALDMPAVVDMLGIGDLLERRPHSLSGGEAQRVAIGRALLANPHFLLMDEPLTGLEQGLKDQILELIRKLHAATSIPILYVSHDRAELEALGADLVSIRPSKTGDGAGL</sequence>
<evidence type="ECO:0000313" key="5">
    <source>
        <dbReference type="Proteomes" id="UP000028534"/>
    </source>
</evidence>
<dbReference type="STRING" id="13690.AX777_06565"/>
<proteinExistence type="predicted"/>
<evidence type="ECO:0000259" key="3">
    <source>
        <dbReference type="PROSITE" id="PS50893"/>
    </source>
</evidence>
<dbReference type="Proteomes" id="UP000028534">
    <property type="component" value="Unassembled WGS sequence"/>
</dbReference>
<dbReference type="InterPro" id="IPR017871">
    <property type="entry name" value="ABC_transporter-like_CS"/>
</dbReference>
<organism evidence="4 5">
    <name type="scientific">Sphingobium yanoikuyae</name>
    <name type="common">Sphingomonas yanoikuyae</name>
    <dbReference type="NCBI Taxonomy" id="13690"/>
    <lineage>
        <taxon>Bacteria</taxon>
        <taxon>Pseudomonadati</taxon>
        <taxon>Pseudomonadota</taxon>
        <taxon>Alphaproteobacteria</taxon>
        <taxon>Sphingomonadales</taxon>
        <taxon>Sphingomonadaceae</taxon>
        <taxon>Sphingobium</taxon>
    </lineage>
</organism>
<dbReference type="PROSITE" id="PS50893">
    <property type="entry name" value="ABC_TRANSPORTER_2"/>
    <property type="match status" value="1"/>
</dbReference>
<dbReference type="InterPro" id="IPR003593">
    <property type="entry name" value="AAA+_ATPase"/>
</dbReference>
<dbReference type="RefSeq" id="WP_037516137.1">
    <property type="nucleotide sequence ID" value="NZ_JGVR01000001.1"/>
</dbReference>
<dbReference type="eggNOG" id="COG4148">
    <property type="taxonomic scope" value="Bacteria"/>
</dbReference>
<reference evidence="4 5" key="1">
    <citation type="submission" date="2014-03" db="EMBL/GenBank/DDBJ databases">
        <title>Genome sequence of Sphingobium yanoikuyae B1.</title>
        <authorList>
            <person name="Gan H.M."/>
            <person name="Gan H.Y."/>
            <person name="Savka M.A."/>
        </authorList>
    </citation>
    <scope>NUCLEOTIDE SEQUENCE [LARGE SCALE GENOMIC DNA]</scope>
    <source>
        <strain evidence="4 5">B1</strain>
    </source>
</reference>
<gene>
    <name evidence="4" type="ORF">CP98_00234</name>
</gene>
<dbReference type="GO" id="GO:0005524">
    <property type="term" value="F:ATP binding"/>
    <property type="evidence" value="ECO:0007669"/>
    <property type="project" value="UniProtKB-KW"/>
</dbReference>